<comment type="similarity">
    <text evidence="2">Belongs to the COG2 family.</text>
</comment>
<dbReference type="GO" id="GO:0006891">
    <property type="term" value="P:intra-Golgi vesicle-mediated transport"/>
    <property type="evidence" value="ECO:0007669"/>
    <property type="project" value="TreeGrafter"/>
</dbReference>
<protein>
    <recommendedName>
        <fullName evidence="3">Conserved oligomeric Golgi complex subunit 2</fullName>
    </recommendedName>
    <alternativeName>
        <fullName evidence="8">Component of oligomeric Golgi complex 2</fullName>
    </alternativeName>
</protein>
<keyword evidence="4" id="KW-0813">Transport</keyword>
<accession>A0AAD5TPC6</accession>
<evidence type="ECO:0000256" key="8">
    <source>
        <dbReference type="ARBA" id="ARBA00031344"/>
    </source>
</evidence>
<evidence type="ECO:0000256" key="3">
    <source>
        <dbReference type="ARBA" id="ARBA00020977"/>
    </source>
</evidence>
<gene>
    <name evidence="13" type="primary">COG2</name>
    <name evidence="13" type="ORF">HDU87_007431</name>
</gene>
<dbReference type="PANTHER" id="PTHR12961:SF0">
    <property type="entry name" value="CONSERVED OLIGOMERIC GOLGI COMPLEX SUBUNIT 2"/>
    <property type="match status" value="1"/>
</dbReference>
<evidence type="ECO:0000256" key="10">
    <source>
        <dbReference type="SAM" id="MobiDB-lite"/>
    </source>
</evidence>
<evidence type="ECO:0000313" key="13">
    <source>
        <dbReference type="EMBL" id="KAJ3183009.1"/>
    </source>
</evidence>
<sequence length="768" mass="85817">MSQPAPPLAVATHSLQDLGRPPLLSASSFASATPISFERSCFAGPAFSSEDFLADRRHIELDRLKGELQQALRDLKTELVELINLDYADFINLSTKLVGVDTMIADLARPLETINTVAQSVRDSLADVIFRLEDELQKRAVIREKKLYIQLFISIHESIEKLDALLQMSKAGPNTSEKDTTGSEDGTLSGGKLIERVANEYSQLQYLISKADKTPFVQKIEKRISRIKATLTSSLSKSLTAAYKDVMDKPDLPAARDALSQILRTYVSVDRVQDAEIIFQNSITMPFLRAVVSRQNLTVDSTVPVAARSGHPLEVMYEKILKFVRDDCAEVIVVTRKTFHGTAGNLLVNALWVPIATTIIQSTPFIFNPGIPEVFHENFSHTMRFLENLEKLCRTRRNLDQFRSHPVTVDFLKRWQLSVYFQIRVREIATDLEDTLSAAYDLGATREESEGLILPPSSALIVCVNLCWDDKVFLRGLSHRFWKLTLQLIARYVTWVQDSLSTDIGSLAGLSEATSPNPQDRPLPPLPEGGDDETLRKFLHFYHDIRNVSSQIISIFETDMRPKLPQQASNDPILCTSLNEALANLHVLVPELTQRVCSVLIKLCSDPLRKNVQEISPQYRMTRKEAPSKHSYFVPSIFAPLSSFFDNNQNLANSSAALEWTTNVADHVASKYSATITAVLQNIKVNEDFALSKAKKPRRGGGSASVAAATGANEEALSDFDKIRLQLYFDVQEFGRQIDALGVDSKTLTALTELKAAVQPFEELVHRR</sequence>
<keyword evidence="9" id="KW-0175">Coiled coil</keyword>
<feature type="region of interest" description="Disordered" evidence="10">
    <location>
        <begin position="510"/>
        <end position="529"/>
    </location>
</feature>
<dbReference type="InterPro" id="IPR024603">
    <property type="entry name" value="COG_complex_COG2_C"/>
</dbReference>
<dbReference type="GO" id="GO:0000139">
    <property type="term" value="C:Golgi membrane"/>
    <property type="evidence" value="ECO:0007669"/>
    <property type="project" value="UniProtKB-SubCell"/>
</dbReference>
<feature type="domain" description="Conserved oligomeric Golgi complex subunit 2 N-terminal" evidence="11">
    <location>
        <begin position="36"/>
        <end position="105"/>
    </location>
</feature>
<name>A0AAD5TPC6_9FUNG</name>
<dbReference type="InterPro" id="IPR009316">
    <property type="entry name" value="COG2"/>
</dbReference>
<dbReference type="Proteomes" id="UP001212152">
    <property type="component" value="Unassembled WGS sequence"/>
</dbReference>
<evidence type="ECO:0000256" key="4">
    <source>
        <dbReference type="ARBA" id="ARBA00022448"/>
    </source>
</evidence>
<organism evidence="13 14">
    <name type="scientific">Geranomyces variabilis</name>
    <dbReference type="NCBI Taxonomy" id="109894"/>
    <lineage>
        <taxon>Eukaryota</taxon>
        <taxon>Fungi</taxon>
        <taxon>Fungi incertae sedis</taxon>
        <taxon>Chytridiomycota</taxon>
        <taxon>Chytridiomycota incertae sedis</taxon>
        <taxon>Chytridiomycetes</taxon>
        <taxon>Spizellomycetales</taxon>
        <taxon>Powellomycetaceae</taxon>
        <taxon>Geranomyces</taxon>
    </lineage>
</organism>
<comment type="subcellular location">
    <subcellularLocation>
        <location evidence="1">Golgi apparatus membrane</location>
        <topology evidence="1">Peripheral membrane protein</topology>
    </subcellularLocation>
</comment>
<dbReference type="GO" id="GO:0015031">
    <property type="term" value="P:protein transport"/>
    <property type="evidence" value="ECO:0007669"/>
    <property type="project" value="UniProtKB-KW"/>
</dbReference>
<evidence type="ECO:0000313" key="14">
    <source>
        <dbReference type="Proteomes" id="UP001212152"/>
    </source>
</evidence>
<evidence type="ECO:0000256" key="9">
    <source>
        <dbReference type="SAM" id="Coils"/>
    </source>
</evidence>
<feature type="coiled-coil region" evidence="9">
    <location>
        <begin position="58"/>
        <end position="85"/>
    </location>
</feature>
<reference evidence="13" key="1">
    <citation type="submission" date="2020-05" db="EMBL/GenBank/DDBJ databases">
        <title>Phylogenomic resolution of chytrid fungi.</title>
        <authorList>
            <person name="Stajich J.E."/>
            <person name="Amses K."/>
            <person name="Simmons R."/>
            <person name="Seto K."/>
            <person name="Myers J."/>
            <person name="Bonds A."/>
            <person name="Quandt C.A."/>
            <person name="Barry K."/>
            <person name="Liu P."/>
            <person name="Grigoriev I."/>
            <person name="Longcore J.E."/>
            <person name="James T.Y."/>
        </authorList>
    </citation>
    <scope>NUCLEOTIDE SEQUENCE</scope>
    <source>
        <strain evidence="13">JEL0379</strain>
    </source>
</reference>
<feature type="domain" description="COG complex component COG2 C-terminal" evidence="12">
    <location>
        <begin position="413"/>
        <end position="731"/>
    </location>
</feature>
<keyword evidence="14" id="KW-1185">Reference proteome</keyword>
<dbReference type="GO" id="GO:0007030">
    <property type="term" value="P:Golgi organization"/>
    <property type="evidence" value="ECO:0007669"/>
    <property type="project" value="InterPro"/>
</dbReference>
<dbReference type="Pfam" id="PF12022">
    <property type="entry name" value="COG2_C"/>
    <property type="match status" value="1"/>
</dbReference>
<dbReference type="EMBL" id="JADGJQ010000007">
    <property type="protein sequence ID" value="KAJ3183009.1"/>
    <property type="molecule type" value="Genomic_DNA"/>
</dbReference>
<dbReference type="Pfam" id="PF06148">
    <property type="entry name" value="COG2_N"/>
    <property type="match status" value="1"/>
</dbReference>
<evidence type="ECO:0000256" key="2">
    <source>
        <dbReference type="ARBA" id="ARBA00007603"/>
    </source>
</evidence>
<dbReference type="InterPro" id="IPR024602">
    <property type="entry name" value="COG_su2_N"/>
</dbReference>
<evidence type="ECO:0000259" key="11">
    <source>
        <dbReference type="Pfam" id="PF06148"/>
    </source>
</evidence>
<evidence type="ECO:0000259" key="12">
    <source>
        <dbReference type="Pfam" id="PF12022"/>
    </source>
</evidence>
<evidence type="ECO:0000256" key="6">
    <source>
        <dbReference type="ARBA" id="ARBA00023034"/>
    </source>
</evidence>
<proteinExistence type="inferred from homology"/>
<keyword evidence="7" id="KW-0472">Membrane</keyword>
<evidence type="ECO:0000256" key="7">
    <source>
        <dbReference type="ARBA" id="ARBA00023136"/>
    </source>
</evidence>
<comment type="caution">
    <text evidence="13">The sequence shown here is derived from an EMBL/GenBank/DDBJ whole genome shotgun (WGS) entry which is preliminary data.</text>
</comment>
<dbReference type="GO" id="GO:0017119">
    <property type="term" value="C:Golgi transport complex"/>
    <property type="evidence" value="ECO:0007669"/>
    <property type="project" value="TreeGrafter"/>
</dbReference>
<dbReference type="AlphaFoldDB" id="A0AAD5TPC6"/>
<evidence type="ECO:0000256" key="1">
    <source>
        <dbReference type="ARBA" id="ARBA00004395"/>
    </source>
</evidence>
<dbReference type="PANTHER" id="PTHR12961">
    <property type="entry name" value="CONSERVED OLIGOMERIC GOLGI COMPLEX COMPONENT 2"/>
    <property type="match status" value="1"/>
</dbReference>
<keyword evidence="6" id="KW-0333">Golgi apparatus</keyword>
<keyword evidence="5" id="KW-0653">Protein transport</keyword>
<evidence type="ECO:0000256" key="5">
    <source>
        <dbReference type="ARBA" id="ARBA00022927"/>
    </source>
</evidence>